<comment type="caution">
    <text evidence="1">The sequence shown here is derived from an EMBL/GenBank/DDBJ whole genome shotgun (WGS) entry which is preliminary data.</text>
</comment>
<name>A0ACC1TIU2_9AGAR</name>
<dbReference type="Proteomes" id="UP001163835">
    <property type="component" value="Unassembled WGS sequence"/>
</dbReference>
<organism evidence="1 2">
    <name type="scientific">Lentinula aff. lateritia</name>
    <dbReference type="NCBI Taxonomy" id="2804960"/>
    <lineage>
        <taxon>Eukaryota</taxon>
        <taxon>Fungi</taxon>
        <taxon>Dikarya</taxon>
        <taxon>Basidiomycota</taxon>
        <taxon>Agaricomycotina</taxon>
        <taxon>Agaricomycetes</taxon>
        <taxon>Agaricomycetidae</taxon>
        <taxon>Agaricales</taxon>
        <taxon>Marasmiineae</taxon>
        <taxon>Omphalotaceae</taxon>
        <taxon>Lentinula</taxon>
    </lineage>
</organism>
<gene>
    <name evidence="1" type="ORF">F5876DRAFT_82863</name>
</gene>
<evidence type="ECO:0000313" key="1">
    <source>
        <dbReference type="EMBL" id="KAJ3804619.1"/>
    </source>
</evidence>
<accession>A0ACC1TIU2</accession>
<keyword evidence="2" id="KW-1185">Reference proteome</keyword>
<evidence type="ECO:0000313" key="2">
    <source>
        <dbReference type="Proteomes" id="UP001163835"/>
    </source>
</evidence>
<protein>
    <submittedName>
        <fullName evidence="1">Uncharacterized protein</fullName>
    </submittedName>
</protein>
<dbReference type="EMBL" id="MU795894">
    <property type="protein sequence ID" value="KAJ3804619.1"/>
    <property type="molecule type" value="Genomic_DNA"/>
</dbReference>
<proteinExistence type="predicted"/>
<reference evidence="1" key="1">
    <citation type="submission" date="2022-09" db="EMBL/GenBank/DDBJ databases">
        <title>A Global Phylogenomic Analysis of the Shiitake Genus Lentinula.</title>
        <authorList>
            <consortium name="DOE Joint Genome Institute"/>
            <person name="Sierra-Patev S."/>
            <person name="Min B."/>
            <person name="Naranjo-Ortiz M."/>
            <person name="Looney B."/>
            <person name="Konkel Z."/>
            <person name="Slot J.C."/>
            <person name="Sakamoto Y."/>
            <person name="Steenwyk J.L."/>
            <person name="Rokas A."/>
            <person name="Carro J."/>
            <person name="Camarero S."/>
            <person name="Ferreira P."/>
            <person name="Molpeceres G."/>
            <person name="Ruiz-Duenas F.J."/>
            <person name="Serrano A."/>
            <person name="Henrissat B."/>
            <person name="Drula E."/>
            <person name="Hughes K.W."/>
            <person name="Mata J.L."/>
            <person name="Ishikawa N.K."/>
            <person name="Vargas-Isla R."/>
            <person name="Ushijima S."/>
            <person name="Smith C.A."/>
            <person name="Ahrendt S."/>
            <person name="Andreopoulos W."/>
            <person name="He G."/>
            <person name="Labutti K."/>
            <person name="Lipzen A."/>
            <person name="Ng V."/>
            <person name="Riley R."/>
            <person name="Sandor L."/>
            <person name="Barry K."/>
            <person name="Martinez A.T."/>
            <person name="Xiao Y."/>
            <person name="Gibbons J.G."/>
            <person name="Terashima K."/>
            <person name="Grigoriev I.V."/>
            <person name="Hibbett D.S."/>
        </authorList>
    </citation>
    <scope>NUCLEOTIDE SEQUENCE</scope>
    <source>
        <strain evidence="1">TMI1499</strain>
    </source>
</reference>
<sequence length="195" mass="20907">MATPHSPSPTPSLAVYSLIQGKRPSASLEEASPASQKRSSLSPPVSPSSASPPSVPPPSVPPPSAPPSSMPPPSAPPPSASPPSASHSENTDASSRPAKKQKLRNRRHHDKRAQRHAESGIPPLRKLRDLDLSNIEATPHVELRIASPLPPPTLEDVHPQTQSPGTYPPWHIPSRELTPSRPIYIYDLLDPILTF</sequence>